<reference evidence="10 11" key="2">
    <citation type="submission" date="2017-09" db="EMBL/GenBank/DDBJ databases">
        <title>Depth-based differentiation of microbial function through sediment-hosted aquifers and enrichment of novel symbionts in the deep terrestrial subsurface.</title>
        <authorList>
            <person name="Probst A.J."/>
            <person name="Ladd B."/>
            <person name="Jarett J.K."/>
            <person name="Geller-Mcgrath D.E."/>
            <person name="Sieber C.M.K."/>
            <person name="Emerson J.B."/>
            <person name="Anantharaman K."/>
            <person name="Thomas B.C."/>
            <person name="Malmstrom R."/>
            <person name="Stieglmeier M."/>
            <person name="Klingl A."/>
            <person name="Woyke T."/>
            <person name="Ryan C.M."/>
            <person name="Banfield J.F."/>
        </authorList>
    </citation>
    <scope>NUCLEOTIDE SEQUENCE [LARGE SCALE GENOMIC DNA]</scope>
</reference>
<accession>A0A2H9QSG1</accession>
<name>A0A2G9LJQ9_HUBC1</name>
<evidence type="ECO:0000256" key="2">
    <source>
        <dbReference type="HAMAP-Rule" id="MF_00338"/>
    </source>
</evidence>
<dbReference type="EMBL" id="PFIH01000023">
    <property type="protein sequence ID" value="PIX28164.1"/>
    <property type="molecule type" value="Genomic_DNA"/>
</dbReference>
<protein>
    <recommendedName>
        <fullName evidence="2">UPF0145 protein CO072_00385</fullName>
    </recommendedName>
</protein>
<evidence type="ECO:0000313" key="7">
    <source>
        <dbReference type="EMBL" id="PIY99803.1"/>
    </source>
</evidence>
<dbReference type="AlphaFoldDB" id="A0A2G9LJQ9"/>
<evidence type="ECO:0000313" key="5">
    <source>
        <dbReference type="EMBL" id="PIV89800.1"/>
    </source>
</evidence>
<accession>A0A2H9N2P4</accession>
<dbReference type="EMBL" id="PFUW01000017">
    <property type="protein sequence ID" value="PJB04141.1"/>
    <property type="molecule type" value="Genomic_DNA"/>
</dbReference>
<accession>A0A2H9RDP7</accession>
<dbReference type="EMBL" id="PFSX01000011">
    <property type="protein sequence ID" value="PJC01708.1"/>
    <property type="molecule type" value="Genomic_DNA"/>
</dbReference>
<evidence type="ECO:0000313" key="6">
    <source>
        <dbReference type="EMBL" id="PIX28164.1"/>
    </source>
</evidence>
<dbReference type="Proteomes" id="UP000228874">
    <property type="component" value="Unassembled WGS sequence"/>
</dbReference>
<evidence type="ECO:0000313" key="4">
    <source>
        <dbReference type="EMBL" id="PIV13543.1"/>
    </source>
</evidence>
<organism evidence="3 12">
    <name type="scientific">Huberarchaeum crystalense</name>
    <dbReference type="NCBI Taxonomy" id="2014257"/>
    <lineage>
        <taxon>Archaea</taxon>
        <taxon>Candidatus Huberarchaeota</taxon>
        <taxon>Candidatus Huberarchaeia</taxon>
        <taxon>Candidatus Huberarchaeales</taxon>
        <taxon>Candidatus Huberarchaeaceae</taxon>
        <taxon>Candidatus Huberarchaeum</taxon>
    </lineage>
</organism>
<accession>A0A2G9LJQ9</accession>
<dbReference type="Proteomes" id="UP000230713">
    <property type="component" value="Unassembled WGS sequence"/>
</dbReference>
<evidence type="ECO:0000313" key="9">
    <source>
        <dbReference type="EMBL" id="PJC01708.1"/>
    </source>
</evidence>
<accession>A0A2H9P8L1</accession>
<comment type="caution">
    <text evidence="3">The sequence shown here is derived from an EMBL/GenBank/DDBJ whole genome shotgun (WGS) entry which is preliminary data.</text>
</comment>
<dbReference type="Proteomes" id="UP000229789">
    <property type="component" value="Unassembled WGS sequence"/>
</dbReference>
<proteinExistence type="inferred from homology"/>
<dbReference type="PANTHER" id="PTHR34068:SF2">
    <property type="entry name" value="UPF0145 PROTEIN SCO3412"/>
    <property type="match status" value="1"/>
</dbReference>
<dbReference type="HAMAP" id="MF_00338">
    <property type="entry name" value="UPF0145"/>
    <property type="match status" value="1"/>
</dbReference>
<evidence type="ECO:0000313" key="11">
    <source>
        <dbReference type="Proteomes" id="UP000228888"/>
    </source>
</evidence>
<comment type="similarity">
    <text evidence="1 2">Belongs to the UPF0145 family.</text>
</comment>
<evidence type="ECO:0000313" key="10">
    <source>
        <dbReference type="Proteomes" id="UP000228874"/>
    </source>
</evidence>
<accession>A0A2H9M1X0</accession>
<dbReference type="Proteomes" id="UP000231449">
    <property type="component" value="Unassembled WGS sequence"/>
</dbReference>
<accession>A0A2H9MMR1</accession>
<sequence>MIMATTHSIEGKKISKVLGLVQGNTVRARWFVRDIAAGLKAIIGGEIGTYTVLLTRARNEATERMLEESRKMGADAIVSVRYETNSIVPGTTEILAYGTAVKLE</sequence>
<dbReference type="InterPro" id="IPR035439">
    <property type="entry name" value="UPF0145_dom_sf"/>
</dbReference>
<gene>
    <name evidence="9" type="ORF">CO072_00385</name>
    <name evidence="8" type="ORF">CO124_00975</name>
    <name evidence="4" type="ORF">COS45_02375</name>
    <name evidence="5" type="ORF">COW47_00960</name>
    <name evidence="3" type="ORF">COW69_00720</name>
    <name evidence="7" type="ORF">COY63_01620</name>
    <name evidence="6" type="ORF">COZ66_01040</name>
</gene>
<dbReference type="Proteomes" id="UP000231232">
    <property type="component" value="Unassembled WGS sequence"/>
</dbReference>
<dbReference type="EMBL" id="PFMG01000039">
    <property type="protein sequence ID" value="PIY99803.1"/>
    <property type="molecule type" value="Genomic_DNA"/>
</dbReference>
<dbReference type="SUPFAM" id="SSF117782">
    <property type="entry name" value="YbjQ-like"/>
    <property type="match status" value="1"/>
</dbReference>
<dbReference type="Proteomes" id="UP000228888">
    <property type="component" value="Unassembled WGS sequence"/>
</dbReference>
<evidence type="ECO:0000256" key="1">
    <source>
        <dbReference type="ARBA" id="ARBA00010751"/>
    </source>
</evidence>
<dbReference type="PANTHER" id="PTHR34068">
    <property type="entry name" value="UPF0145 PROTEIN YBJQ"/>
    <property type="match status" value="1"/>
</dbReference>
<evidence type="ECO:0000313" key="12">
    <source>
        <dbReference type="Proteomes" id="UP000229789"/>
    </source>
</evidence>
<dbReference type="InterPro" id="IPR002765">
    <property type="entry name" value="UPF0145_YbjQ-like"/>
</dbReference>
<dbReference type="Gene3D" id="3.30.110.70">
    <property type="entry name" value="Hypothetical protein apc22750. Chain B"/>
    <property type="match status" value="1"/>
</dbReference>
<evidence type="ECO:0000313" key="3">
    <source>
        <dbReference type="EMBL" id="PIN66734.1"/>
    </source>
</evidence>
<evidence type="ECO:0000313" key="8">
    <source>
        <dbReference type="EMBL" id="PJB04141.1"/>
    </source>
</evidence>
<reference evidence="3 12" key="1">
    <citation type="submission" date="2017-09" db="EMBL/GenBank/DDBJ databases">
        <title>Depth-based differentiation of microbial function through sediment-hosted aquifers and enrichment of novel symbionts in the deep terrestrial subsurface.</title>
        <authorList>
            <person name="Probst A.J."/>
            <person name="Ladd B."/>
            <person name="Jarett J.K."/>
            <person name="Geller-Mcgrath D.E."/>
            <person name="Sieber C.M."/>
            <person name="Emerson J.B."/>
            <person name="Anantharaman K."/>
            <person name="Thomas B.C."/>
            <person name="Malmstrom R."/>
            <person name="Stieglmeier M."/>
            <person name="Klingl A."/>
            <person name="Woyke T."/>
            <person name="Ryan C.M."/>
            <person name="Banfield J.F."/>
        </authorList>
    </citation>
    <scope>NUCLEOTIDE SEQUENCE [LARGE SCALE GENOMIC DNA]</scope>
    <source>
        <strain evidence="4">CG03_land_8_20_14_0_80_31_114</strain>
        <strain evidence="5">CG17_big_fil_post_rev_8_21_14_2_50_31_73</strain>
        <strain evidence="3">CG18_big_fil_WC_8_21_14_2_50_31_19</strain>
        <strain evidence="7">CG_4_10_14_0_8_um_filter_31_133</strain>
        <strain evidence="6">CG_4_8_14_3_um_filter</strain>
        <strain evidence="9">CG_4_9_14_0_8_um_filter_31_21</strain>
        <strain evidence="8">CG_4_9_14_3_um_filter_31_125</strain>
    </source>
</reference>
<dbReference type="EMBL" id="PEUT01000056">
    <property type="protein sequence ID" value="PIV13543.1"/>
    <property type="molecule type" value="Genomic_DNA"/>
</dbReference>
<dbReference type="EMBL" id="PFFF01000024">
    <property type="protein sequence ID" value="PIV89800.1"/>
    <property type="molecule type" value="Genomic_DNA"/>
</dbReference>
<dbReference type="Pfam" id="PF01906">
    <property type="entry name" value="YbjQ_1"/>
    <property type="match status" value="1"/>
</dbReference>
<dbReference type="EMBL" id="PCUF01000006">
    <property type="protein sequence ID" value="PIN66734.1"/>
    <property type="molecule type" value="Genomic_DNA"/>
</dbReference>
<dbReference type="Proteomes" id="UP000228989">
    <property type="component" value="Unassembled WGS sequence"/>
</dbReference>